<dbReference type="SUPFAM" id="SSF55961">
    <property type="entry name" value="Bet v1-like"/>
    <property type="match status" value="2"/>
</dbReference>
<dbReference type="CDD" id="cd08861">
    <property type="entry name" value="OtcD1_ARO-CYC_like"/>
    <property type="match status" value="2"/>
</dbReference>
<sequence>MGRPVTGPGRHHTTHRIDIAAPADVVYGLIADAAAWPLRFTPSIHVERLPLGGAAERLRIWALANGEVTNWTSHRELDARRRRITFRQERSSPPVASMGGEWIVEQDGSGTRLTFDHDFDVVDDDPAGLAWVNRAVDGNSKAELANLKQLAEAGDREAAGLEFSFEDSVLVKGSADTVYEFLYRAKRWPDRLPHVRHAEVGEDVENIQSLRMETSAKDGSVHTTESIRICFPDTRRIVYKQTVTPPLMAAHTGEWTVHEPAGESGGGVLVTSRHTVLVNEANIGRVLGEGATAEKARKVIRDALGGNSMATLTLAKAFAEADHA</sequence>
<dbReference type="OrthoDB" id="3419705at2"/>
<dbReference type="Gene3D" id="3.30.530.20">
    <property type="match status" value="2"/>
</dbReference>
<evidence type="ECO:0000313" key="2">
    <source>
        <dbReference type="Proteomes" id="UP000253303"/>
    </source>
</evidence>
<organism evidence="1 2">
    <name type="scientific">Spongiactinospora rosea</name>
    <dbReference type="NCBI Taxonomy" id="2248750"/>
    <lineage>
        <taxon>Bacteria</taxon>
        <taxon>Bacillati</taxon>
        <taxon>Actinomycetota</taxon>
        <taxon>Actinomycetes</taxon>
        <taxon>Streptosporangiales</taxon>
        <taxon>Streptosporangiaceae</taxon>
        <taxon>Spongiactinospora</taxon>
    </lineage>
</organism>
<evidence type="ECO:0000313" key="1">
    <source>
        <dbReference type="EMBL" id="RBQ20094.1"/>
    </source>
</evidence>
<dbReference type="Proteomes" id="UP000253303">
    <property type="component" value="Unassembled WGS sequence"/>
</dbReference>
<keyword evidence="2" id="KW-1185">Reference proteome</keyword>
<proteinExistence type="predicted"/>
<reference evidence="1 2" key="1">
    <citation type="submission" date="2018-06" db="EMBL/GenBank/DDBJ databases">
        <title>Sphaerisporangium craniellae sp. nov., isolated from a marine sponge in the South China Sea.</title>
        <authorList>
            <person name="Li L."/>
        </authorList>
    </citation>
    <scope>NUCLEOTIDE SEQUENCE [LARGE SCALE GENOMIC DNA]</scope>
    <source>
        <strain evidence="1 2">LHW63015</strain>
    </source>
</reference>
<accession>A0A366M3D9</accession>
<gene>
    <name evidence="1" type="ORF">DP939_09730</name>
</gene>
<dbReference type="EMBL" id="QMEY01000003">
    <property type="protein sequence ID" value="RBQ20094.1"/>
    <property type="molecule type" value="Genomic_DNA"/>
</dbReference>
<dbReference type="Pfam" id="PF10604">
    <property type="entry name" value="Polyketide_cyc2"/>
    <property type="match status" value="1"/>
</dbReference>
<protein>
    <submittedName>
        <fullName evidence="1">Cyclase</fullName>
    </submittedName>
</protein>
<dbReference type="InterPro" id="IPR019587">
    <property type="entry name" value="Polyketide_cyclase/dehydratase"/>
</dbReference>
<name>A0A366M3D9_9ACTN</name>
<dbReference type="AlphaFoldDB" id="A0A366M3D9"/>
<comment type="caution">
    <text evidence="1">The sequence shown here is derived from an EMBL/GenBank/DDBJ whole genome shotgun (WGS) entry which is preliminary data.</text>
</comment>
<dbReference type="InterPro" id="IPR023393">
    <property type="entry name" value="START-like_dom_sf"/>
</dbReference>